<gene>
    <name evidence="1" type="ORF">FA95DRAFT_1609053</name>
</gene>
<organism evidence="1 2">
    <name type="scientific">Auriscalpium vulgare</name>
    <dbReference type="NCBI Taxonomy" id="40419"/>
    <lineage>
        <taxon>Eukaryota</taxon>
        <taxon>Fungi</taxon>
        <taxon>Dikarya</taxon>
        <taxon>Basidiomycota</taxon>
        <taxon>Agaricomycotina</taxon>
        <taxon>Agaricomycetes</taxon>
        <taxon>Russulales</taxon>
        <taxon>Auriscalpiaceae</taxon>
        <taxon>Auriscalpium</taxon>
    </lineage>
</organism>
<dbReference type="Proteomes" id="UP000814033">
    <property type="component" value="Unassembled WGS sequence"/>
</dbReference>
<accession>A0ACB8RJP2</accession>
<sequence>MASLLKIACLLSLAAAMPTVLGAALDSTDSSSTTPTTTSSAPVATVSPYGQCGGQGFTGATKCADGWYCQYENPWYQNCFLSPTTTAPATATATALGVCGGAGWTGPTACPDGYTCTVVSTWTSDCLSPSDWY</sequence>
<evidence type="ECO:0000313" key="2">
    <source>
        <dbReference type="Proteomes" id="UP000814033"/>
    </source>
</evidence>
<reference evidence="1" key="1">
    <citation type="submission" date="2021-02" db="EMBL/GenBank/DDBJ databases">
        <authorList>
            <consortium name="DOE Joint Genome Institute"/>
            <person name="Ahrendt S."/>
            <person name="Looney B.P."/>
            <person name="Miyauchi S."/>
            <person name="Morin E."/>
            <person name="Drula E."/>
            <person name="Courty P.E."/>
            <person name="Chicoki N."/>
            <person name="Fauchery L."/>
            <person name="Kohler A."/>
            <person name="Kuo A."/>
            <person name="Labutti K."/>
            <person name="Pangilinan J."/>
            <person name="Lipzen A."/>
            <person name="Riley R."/>
            <person name="Andreopoulos W."/>
            <person name="He G."/>
            <person name="Johnson J."/>
            <person name="Barry K.W."/>
            <person name="Grigoriev I.V."/>
            <person name="Nagy L."/>
            <person name="Hibbett D."/>
            <person name="Henrissat B."/>
            <person name="Matheny P.B."/>
            <person name="Labbe J."/>
            <person name="Martin F."/>
        </authorList>
    </citation>
    <scope>NUCLEOTIDE SEQUENCE</scope>
    <source>
        <strain evidence="1">FP105234-sp</strain>
    </source>
</reference>
<evidence type="ECO:0000313" key="1">
    <source>
        <dbReference type="EMBL" id="KAI0043815.1"/>
    </source>
</evidence>
<keyword evidence="2" id="KW-1185">Reference proteome</keyword>
<comment type="caution">
    <text evidence="1">The sequence shown here is derived from an EMBL/GenBank/DDBJ whole genome shotgun (WGS) entry which is preliminary data.</text>
</comment>
<reference evidence="1" key="2">
    <citation type="journal article" date="2022" name="New Phytol.">
        <title>Evolutionary transition to the ectomycorrhizal habit in the genomes of a hyperdiverse lineage of mushroom-forming fungi.</title>
        <authorList>
            <person name="Looney B."/>
            <person name="Miyauchi S."/>
            <person name="Morin E."/>
            <person name="Drula E."/>
            <person name="Courty P.E."/>
            <person name="Kohler A."/>
            <person name="Kuo A."/>
            <person name="LaButti K."/>
            <person name="Pangilinan J."/>
            <person name="Lipzen A."/>
            <person name="Riley R."/>
            <person name="Andreopoulos W."/>
            <person name="He G."/>
            <person name="Johnson J."/>
            <person name="Nolan M."/>
            <person name="Tritt A."/>
            <person name="Barry K.W."/>
            <person name="Grigoriev I.V."/>
            <person name="Nagy L.G."/>
            <person name="Hibbett D."/>
            <person name="Henrissat B."/>
            <person name="Matheny P.B."/>
            <person name="Labbe J."/>
            <person name="Martin F.M."/>
        </authorList>
    </citation>
    <scope>NUCLEOTIDE SEQUENCE</scope>
    <source>
        <strain evidence="1">FP105234-sp</strain>
    </source>
</reference>
<name>A0ACB8RJP2_9AGAM</name>
<protein>
    <submittedName>
        <fullName evidence="1">Carbohydrate-binding module family 1 protein</fullName>
    </submittedName>
</protein>
<dbReference type="EMBL" id="MU276003">
    <property type="protein sequence ID" value="KAI0043815.1"/>
    <property type="molecule type" value="Genomic_DNA"/>
</dbReference>
<proteinExistence type="predicted"/>